<sequence length="156" mass="18555">MFDPLIKSQLKKLCIYKDYDEFYQVGVIGLWEAYKKYDPTQGEFSTYAYTMVRGHLLTHLKKVILRQEREPLFTESDRIQEIQVESAPMIEETSLLEAYNTLSNREKIYVKRYMIEGYSMKEIADECGVSYQTVKDWAKRAKTKLRVFYEKQQSNS</sequence>
<keyword evidence="1" id="KW-0805">Transcription regulation</keyword>
<evidence type="ECO:0000259" key="6">
    <source>
        <dbReference type="Pfam" id="PF08281"/>
    </source>
</evidence>
<evidence type="ECO:0000259" key="5">
    <source>
        <dbReference type="Pfam" id="PF04542"/>
    </source>
</evidence>
<keyword evidence="2" id="KW-0731">Sigma factor</keyword>
<dbReference type="InterPro" id="IPR013325">
    <property type="entry name" value="RNA_pol_sigma_r2"/>
</dbReference>
<accession>A0ABS2QTJ1</accession>
<dbReference type="InterPro" id="IPR007627">
    <property type="entry name" value="RNA_pol_sigma70_r2"/>
</dbReference>
<dbReference type="Gene3D" id="1.10.1740.10">
    <property type="match status" value="1"/>
</dbReference>
<name>A0ABS2QTJ1_9BACI</name>
<evidence type="ECO:0000313" key="8">
    <source>
        <dbReference type="Proteomes" id="UP000809829"/>
    </source>
</evidence>
<comment type="caution">
    <text evidence="7">The sequence shown here is derived from an EMBL/GenBank/DDBJ whole genome shotgun (WGS) entry which is preliminary data.</text>
</comment>
<keyword evidence="4" id="KW-0804">Transcription</keyword>
<dbReference type="EC" id="2.7.7.6" evidence="7"/>
<proteinExistence type="predicted"/>
<dbReference type="EMBL" id="JAFBFC010000002">
    <property type="protein sequence ID" value="MBM7702322.1"/>
    <property type="molecule type" value="Genomic_DNA"/>
</dbReference>
<dbReference type="NCBIfam" id="TIGR02937">
    <property type="entry name" value="sigma70-ECF"/>
    <property type="match status" value="1"/>
</dbReference>
<reference evidence="7 8" key="1">
    <citation type="submission" date="2021-01" db="EMBL/GenBank/DDBJ databases">
        <title>Genomic Encyclopedia of Type Strains, Phase IV (KMG-IV): sequencing the most valuable type-strain genomes for metagenomic binning, comparative biology and taxonomic classification.</title>
        <authorList>
            <person name="Goeker M."/>
        </authorList>
    </citation>
    <scope>NUCLEOTIDE SEQUENCE [LARGE SCALE GENOMIC DNA]</scope>
    <source>
        <strain evidence="7 8">DSM 104297</strain>
    </source>
</reference>
<evidence type="ECO:0000256" key="4">
    <source>
        <dbReference type="ARBA" id="ARBA00023163"/>
    </source>
</evidence>
<keyword evidence="7" id="KW-0548">Nucleotidyltransferase</keyword>
<keyword evidence="8" id="KW-1185">Reference proteome</keyword>
<dbReference type="InterPro" id="IPR036388">
    <property type="entry name" value="WH-like_DNA-bd_sf"/>
</dbReference>
<dbReference type="InterPro" id="IPR014284">
    <property type="entry name" value="RNA_pol_sigma-70_dom"/>
</dbReference>
<gene>
    <name evidence="7" type="ORF">JOC83_001156</name>
</gene>
<evidence type="ECO:0000256" key="3">
    <source>
        <dbReference type="ARBA" id="ARBA00023125"/>
    </source>
</evidence>
<dbReference type="SUPFAM" id="SSF88659">
    <property type="entry name" value="Sigma3 and sigma4 domains of RNA polymerase sigma factors"/>
    <property type="match status" value="1"/>
</dbReference>
<dbReference type="CDD" id="cd06171">
    <property type="entry name" value="Sigma70_r4"/>
    <property type="match status" value="1"/>
</dbReference>
<dbReference type="InterPro" id="IPR013324">
    <property type="entry name" value="RNA_pol_sigma_r3/r4-like"/>
</dbReference>
<dbReference type="PANTHER" id="PTHR30385">
    <property type="entry name" value="SIGMA FACTOR F FLAGELLAR"/>
    <property type="match status" value="1"/>
</dbReference>
<dbReference type="SUPFAM" id="SSF88946">
    <property type="entry name" value="Sigma2 domain of RNA polymerase sigma factors"/>
    <property type="match status" value="1"/>
</dbReference>
<evidence type="ECO:0000313" key="7">
    <source>
        <dbReference type="EMBL" id="MBM7702322.1"/>
    </source>
</evidence>
<feature type="domain" description="RNA polymerase sigma-70 region 2" evidence="5">
    <location>
        <begin position="4"/>
        <end position="62"/>
    </location>
</feature>
<dbReference type="Proteomes" id="UP000809829">
    <property type="component" value="Unassembled WGS sequence"/>
</dbReference>
<keyword evidence="7" id="KW-0808">Transferase</keyword>
<protein>
    <submittedName>
        <fullName evidence="7">DNA-directed RNA polymerase</fullName>
        <ecNumber evidence="7">2.7.7.6</ecNumber>
    </submittedName>
</protein>
<keyword evidence="7" id="KW-0240">DNA-directed RNA polymerase</keyword>
<dbReference type="Pfam" id="PF04542">
    <property type="entry name" value="Sigma70_r2"/>
    <property type="match status" value="1"/>
</dbReference>
<dbReference type="GO" id="GO:0000428">
    <property type="term" value="C:DNA-directed RNA polymerase complex"/>
    <property type="evidence" value="ECO:0007669"/>
    <property type="project" value="UniProtKB-KW"/>
</dbReference>
<keyword evidence="3" id="KW-0238">DNA-binding</keyword>
<evidence type="ECO:0000256" key="2">
    <source>
        <dbReference type="ARBA" id="ARBA00023082"/>
    </source>
</evidence>
<dbReference type="GO" id="GO:0003899">
    <property type="term" value="F:DNA-directed RNA polymerase activity"/>
    <property type="evidence" value="ECO:0007669"/>
    <property type="project" value="UniProtKB-EC"/>
</dbReference>
<organism evidence="7 8">
    <name type="scientific">Priestia iocasae</name>
    <dbReference type="NCBI Taxonomy" id="2291674"/>
    <lineage>
        <taxon>Bacteria</taxon>
        <taxon>Bacillati</taxon>
        <taxon>Bacillota</taxon>
        <taxon>Bacilli</taxon>
        <taxon>Bacillales</taxon>
        <taxon>Bacillaceae</taxon>
        <taxon>Priestia</taxon>
    </lineage>
</organism>
<dbReference type="InterPro" id="IPR013249">
    <property type="entry name" value="RNA_pol_sigma70_r4_t2"/>
</dbReference>
<evidence type="ECO:0000256" key="1">
    <source>
        <dbReference type="ARBA" id="ARBA00023015"/>
    </source>
</evidence>
<feature type="domain" description="RNA polymerase sigma factor 70 region 4 type 2" evidence="6">
    <location>
        <begin position="94"/>
        <end position="145"/>
    </location>
</feature>
<dbReference type="Gene3D" id="1.10.10.10">
    <property type="entry name" value="Winged helix-like DNA-binding domain superfamily/Winged helix DNA-binding domain"/>
    <property type="match status" value="1"/>
</dbReference>
<dbReference type="Pfam" id="PF08281">
    <property type="entry name" value="Sigma70_r4_2"/>
    <property type="match status" value="1"/>
</dbReference>